<dbReference type="EMBL" id="VSDO01000002">
    <property type="protein sequence ID" value="TYA13363.1"/>
    <property type="molecule type" value="Genomic_DNA"/>
</dbReference>
<dbReference type="Proteomes" id="UP000325218">
    <property type="component" value="Unassembled WGS sequence"/>
</dbReference>
<keyword evidence="3" id="KW-1185">Reference proteome</keyword>
<evidence type="ECO:0000313" key="3">
    <source>
        <dbReference type="Proteomes" id="UP000325218"/>
    </source>
</evidence>
<feature type="transmembrane region" description="Helical" evidence="1">
    <location>
        <begin position="91"/>
        <end position="110"/>
    </location>
</feature>
<keyword evidence="1" id="KW-1133">Transmembrane helix</keyword>
<dbReference type="RefSeq" id="WP_148451960.1">
    <property type="nucleotide sequence ID" value="NZ_VSDO01000002.1"/>
</dbReference>
<keyword evidence="1" id="KW-0812">Transmembrane</keyword>
<gene>
    <name evidence="2" type="ORF">FRY98_11915</name>
</gene>
<dbReference type="OrthoDB" id="1955013at2"/>
<name>A0A5D0CU02_9BACL</name>
<reference evidence="2 3" key="1">
    <citation type="submission" date="2019-08" db="EMBL/GenBank/DDBJ databases">
        <title>Genome sequencing of Paenibacillus faecis DSM 23593(T).</title>
        <authorList>
            <person name="Kook J.-K."/>
            <person name="Park S.-N."/>
            <person name="Lim Y.K."/>
        </authorList>
    </citation>
    <scope>NUCLEOTIDE SEQUENCE [LARGE SCALE GENOMIC DNA]</scope>
    <source>
        <strain evidence="2 3">DSM 23593</strain>
    </source>
</reference>
<keyword evidence="1" id="KW-0472">Membrane</keyword>
<protein>
    <submittedName>
        <fullName evidence="2">Uncharacterized protein</fullName>
    </submittedName>
</protein>
<evidence type="ECO:0000256" key="1">
    <source>
        <dbReference type="SAM" id="Phobius"/>
    </source>
</evidence>
<accession>A0A5D0CU02</accession>
<evidence type="ECO:0000313" key="2">
    <source>
        <dbReference type="EMBL" id="TYA13363.1"/>
    </source>
</evidence>
<comment type="caution">
    <text evidence="2">The sequence shown here is derived from an EMBL/GenBank/DDBJ whole genome shotgun (WGS) entry which is preliminary data.</text>
</comment>
<proteinExistence type="predicted"/>
<sequence length="152" mass="17013">MNEPESQRRLWRKYILGELPKEDADKMEALMRADDRQFELYLEVFMSVESELPALPDEERFASDVMVRLPAQQANGTAKGNRKKWGWDRPVLHYVIAASITFLLLGGGVFDLLAAGTSVAVENQGSGSPLSERLMERASLWMDRIGTPTGGN</sequence>
<dbReference type="AlphaFoldDB" id="A0A5D0CU02"/>
<organism evidence="2 3">
    <name type="scientific">Paenibacillus faecis</name>
    <dbReference type="NCBI Taxonomy" id="862114"/>
    <lineage>
        <taxon>Bacteria</taxon>
        <taxon>Bacillati</taxon>
        <taxon>Bacillota</taxon>
        <taxon>Bacilli</taxon>
        <taxon>Bacillales</taxon>
        <taxon>Paenibacillaceae</taxon>
        <taxon>Paenibacillus</taxon>
    </lineage>
</organism>